<evidence type="ECO:0000313" key="3">
    <source>
        <dbReference type="Proteomes" id="UP000324222"/>
    </source>
</evidence>
<proteinExistence type="predicted"/>
<keyword evidence="3" id="KW-1185">Reference proteome</keyword>
<evidence type="ECO:0000256" key="1">
    <source>
        <dbReference type="SAM" id="MobiDB-lite"/>
    </source>
</evidence>
<gene>
    <name evidence="2" type="ORF">E2C01_071853</name>
</gene>
<evidence type="ECO:0000313" key="2">
    <source>
        <dbReference type="EMBL" id="MPC77400.1"/>
    </source>
</evidence>
<comment type="caution">
    <text evidence="2">The sequence shown here is derived from an EMBL/GenBank/DDBJ whole genome shotgun (WGS) entry which is preliminary data.</text>
</comment>
<sequence>METSLDTSTAGMRGAGHLFTPPPPRKTPAASGYFCRRGRTSTSPPDHVLRAG</sequence>
<dbReference type="Proteomes" id="UP000324222">
    <property type="component" value="Unassembled WGS sequence"/>
</dbReference>
<organism evidence="2 3">
    <name type="scientific">Portunus trituberculatus</name>
    <name type="common">Swimming crab</name>
    <name type="synonym">Neptunus trituberculatus</name>
    <dbReference type="NCBI Taxonomy" id="210409"/>
    <lineage>
        <taxon>Eukaryota</taxon>
        <taxon>Metazoa</taxon>
        <taxon>Ecdysozoa</taxon>
        <taxon>Arthropoda</taxon>
        <taxon>Crustacea</taxon>
        <taxon>Multicrustacea</taxon>
        <taxon>Malacostraca</taxon>
        <taxon>Eumalacostraca</taxon>
        <taxon>Eucarida</taxon>
        <taxon>Decapoda</taxon>
        <taxon>Pleocyemata</taxon>
        <taxon>Brachyura</taxon>
        <taxon>Eubrachyura</taxon>
        <taxon>Portunoidea</taxon>
        <taxon>Portunidae</taxon>
        <taxon>Portuninae</taxon>
        <taxon>Portunus</taxon>
    </lineage>
</organism>
<dbReference type="AlphaFoldDB" id="A0A5B7HY41"/>
<name>A0A5B7HY41_PORTR</name>
<accession>A0A5B7HY41</accession>
<dbReference type="EMBL" id="VSRR010045769">
    <property type="protein sequence ID" value="MPC77400.1"/>
    <property type="molecule type" value="Genomic_DNA"/>
</dbReference>
<feature type="region of interest" description="Disordered" evidence="1">
    <location>
        <begin position="1"/>
        <end position="52"/>
    </location>
</feature>
<protein>
    <submittedName>
        <fullName evidence="2">Uncharacterized protein</fullName>
    </submittedName>
</protein>
<feature type="compositionally biased region" description="Polar residues" evidence="1">
    <location>
        <begin position="1"/>
        <end position="10"/>
    </location>
</feature>
<reference evidence="2 3" key="1">
    <citation type="submission" date="2019-05" db="EMBL/GenBank/DDBJ databases">
        <title>Another draft genome of Portunus trituberculatus and its Hox gene families provides insights of decapod evolution.</title>
        <authorList>
            <person name="Jeong J.-H."/>
            <person name="Song I."/>
            <person name="Kim S."/>
            <person name="Choi T."/>
            <person name="Kim D."/>
            <person name="Ryu S."/>
            <person name="Kim W."/>
        </authorList>
    </citation>
    <scope>NUCLEOTIDE SEQUENCE [LARGE SCALE GENOMIC DNA]</scope>
    <source>
        <tissue evidence="2">Muscle</tissue>
    </source>
</reference>